<gene>
    <name evidence="1" type="ORF">GIB67_021542</name>
</gene>
<dbReference type="AlphaFoldDB" id="A0A7J7L9S7"/>
<evidence type="ECO:0000313" key="1">
    <source>
        <dbReference type="EMBL" id="KAF6139332.1"/>
    </source>
</evidence>
<evidence type="ECO:0000313" key="2">
    <source>
        <dbReference type="Proteomes" id="UP000541444"/>
    </source>
</evidence>
<sequence length="827" mass="94728">ILVVDKVTLRIMGSTFKMSDIVNDEVGVYFYEIKLLKMERKSQSTGVRRYHLNLLPITIIPLIQVKSVKDTYLRELSAIHREIMVTCHQVKNVKLPKKSIDSLQSNKKLVERAIYFLQLHKSSISISHCQKVGYWEKQIPTILTTIGLEKACSSQHLEQQLQSPISHPMQPTNFQAAMTRSPQTSLTSGSSIIGSLSTVDMGSLYQNTVTASLQANHTALLQSKLNVSAFQMNSNSPQHLHQKQQTKQQQLLQLFELEDDTVHVARLPVWLTVQSLVGKRQAEVQLPLGPTNPLLLSVMEPCTCFKEIKLLNIRSTLSNYSIKASASDFHSNSGTLRSMFVFKCVSKQWFLSLLLLSMIEEIFNAIFDPEDTLLFMETTFAFIRRKSDLFKDQFHNVIMDVFKPFMGETDDEFKAFMDSYIRLDTKDDRIYTDSETLEDLTKDGEHDGVLNPILNQCGPFKFIKILLDFIDKKSNLLKPNNAPRVLRLLYIEVDADNIGKFFSVPSFFSFVVRFTSLSWFELFCFVLVRRRKQYLEEQKKVYVKDCSDCGESHISKTGKHCAYCGSPRKYIISDPLNLSSQFDSKQFSSSSFPLINEEIFNNIFNQENPLLSKHTLFPPKEIGRADKFCCIIHIFYEPLPLTRDNVNVHGVKILETVEILMADQEYDIVLNTLLAKRGPLGLFKNLSFLICVVLVPCPTQELLKDPVLTPMDYDEDYNEDYGVPLLEGLAKFSCSKCKKCYYQENYDEDYDEDYGVPLLEGLAKFSCSKCKKCYYKEDFAFCTECGLKNKLITSDPLRERKAVHLGPGDENVSFQEKEDVEVCREVI</sequence>
<proteinExistence type="predicted"/>
<organism evidence="1 2">
    <name type="scientific">Kingdonia uniflora</name>
    <dbReference type="NCBI Taxonomy" id="39325"/>
    <lineage>
        <taxon>Eukaryota</taxon>
        <taxon>Viridiplantae</taxon>
        <taxon>Streptophyta</taxon>
        <taxon>Embryophyta</taxon>
        <taxon>Tracheophyta</taxon>
        <taxon>Spermatophyta</taxon>
        <taxon>Magnoliopsida</taxon>
        <taxon>Ranunculales</taxon>
        <taxon>Circaeasteraceae</taxon>
        <taxon>Kingdonia</taxon>
    </lineage>
</organism>
<keyword evidence="2" id="KW-1185">Reference proteome</keyword>
<dbReference type="EMBL" id="JACGCM010002501">
    <property type="protein sequence ID" value="KAF6139332.1"/>
    <property type="molecule type" value="Genomic_DNA"/>
</dbReference>
<protein>
    <submittedName>
        <fullName evidence="1">Uncharacterized protein</fullName>
    </submittedName>
</protein>
<reference evidence="1 2" key="1">
    <citation type="journal article" date="2020" name="IScience">
        <title>Genome Sequencing of the Endangered Kingdonia uniflora (Circaeasteraceae, Ranunculales) Reveals Potential Mechanisms of Evolutionary Specialization.</title>
        <authorList>
            <person name="Sun Y."/>
            <person name="Deng T."/>
            <person name="Zhang A."/>
            <person name="Moore M.J."/>
            <person name="Landis J.B."/>
            <person name="Lin N."/>
            <person name="Zhang H."/>
            <person name="Zhang X."/>
            <person name="Huang J."/>
            <person name="Zhang X."/>
            <person name="Sun H."/>
            <person name="Wang H."/>
        </authorList>
    </citation>
    <scope>NUCLEOTIDE SEQUENCE [LARGE SCALE GENOMIC DNA]</scope>
    <source>
        <strain evidence="1">TB1705</strain>
        <tissue evidence="1">Leaf</tissue>
    </source>
</reference>
<accession>A0A7J7L9S7</accession>
<comment type="caution">
    <text evidence="1">The sequence shown here is derived from an EMBL/GenBank/DDBJ whole genome shotgun (WGS) entry which is preliminary data.</text>
</comment>
<feature type="non-terminal residue" evidence="1">
    <location>
        <position position="1"/>
    </location>
</feature>
<name>A0A7J7L9S7_9MAGN</name>
<dbReference type="Proteomes" id="UP000541444">
    <property type="component" value="Unassembled WGS sequence"/>
</dbReference>